<evidence type="ECO:0000313" key="2">
    <source>
        <dbReference type="EMBL" id="KAF4723903.1"/>
    </source>
</evidence>
<dbReference type="Proteomes" id="UP000574390">
    <property type="component" value="Unassembled WGS sequence"/>
</dbReference>
<feature type="region of interest" description="Disordered" evidence="1">
    <location>
        <begin position="526"/>
        <end position="556"/>
    </location>
</feature>
<reference evidence="2 3" key="1">
    <citation type="submission" date="2020-04" db="EMBL/GenBank/DDBJ databases">
        <title>Perkinsus olseni comparative genomics.</title>
        <authorList>
            <person name="Bogema D.R."/>
        </authorList>
    </citation>
    <scope>NUCLEOTIDE SEQUENCE [LARGE SCALE GENOMIC DNA]</scope>
    <source>
        <strain evidence="2">ATCC PRA-205</strain>
    </source>
</reference>
<dbReference type="EMBL" id="JABANM010019791">
    <property type="protein sequence ID" value="KAF4723903.1"/>
    <property type="molecule type" value="Genomic_DNA"/>
</dbReference>
<feature type="non-terminal residue" evidence="2">
    <location>
        <position position="1"/>
    </location>
</feature>
<feature type="region of interest" description="Disordered" evidence="1">
    <location>
        <begin position="492"/>
        <end position="513"/>
    </location>
</feature>
<feature type="region of interest" description="Disordered" evidence="1">
    <location>
        <begin position="174"/>
        <end position="237"/>
    </location>
</feature>
<protein>
    <submittedName>
        <fullName evidence="2">Uncharacterized protein</fullName>
    </submittedName>
</protein>
<evidence type="ECO:0000256" key="1">
    <source>
        <dbReference type="SAM" id="MobiDB-lite"/>
    </source>
</evidence>
<name>A0A7J6RTQ0_PEROL</name>
<sequence length="556" mass="59755">RPREYSGGLAKPAGAQQTIANTVVAAEPRPAKQRDAAAGVEEPVETTVIRENRPSSVGDKPNSPDQAIGDSAAEASHVRPLAPAKGSKSPRRSSHDQLPPDGNNTSDSPTSNEGPEGFGREAKPAAKATSVLDLGGVLESGDDDDGVCFGPRPPGDLSPAAMGLIEDYVPGHEVIDLDDSDGEESPAMSVELRDRKSPRVKELTEEEEACLFEDAGGNAKQENTASLTEADASEGPVEEVIVIDLEGEEDAEAGRLSPRGSAYSVISSMDAADNKVDDLASSGSSSHRHHGKNSSQRKSPEDHSVGSSEVVDLRGRVSQLESELSTAKDTVRLQKEQLDKSLMEYTSALQRIVSLEKTIEAKRDVEEQNEQLQERVIELISESQDRGPSIVETKSLGPLSLEEAAMIIDAQQQPADQCSKAVVKLTDGSEVSLDDAATRIRDMEKRLSNLVLIEGPMKPGRRWYGERELQECLDAVCANQTRLEAVAPSSSFSAEACTGTDANENVSREEAPRLRRSIAELERDEGKELVDARHSTAEKDESKMYNGVKWLEGDDG</sequence>
<proteinExistence type="predicted"/>
<comment type="caution">
    <text evidence="2">The sequence shown here is derived from an EMBL/GenBank/DDBJ whole genome shotgun (WGS) entry which is preliminary data.</text>
</comment>
<feature type="compositionally biased region" description="Basic and acidic residues" evidence="1">
    <location>
        <begin position="191"/>
        <end position="203"/>
    </location>
</feature>
<feature type="compositionally biased region" description="Basic and acidic residues" evidence="1">
    <location>
        <begin position="526"/>
        <end position="543"/>
    </location>
</feature>
<gene>
    <name evidence="2" type="ORF">FOZ62_000044</name>
</gene>
<feature type="region of interest" description="Disordered" evidence="1">
    <location>
        <begin position="24"/>
        <end position="162"/>
    </location>
</feature>
<feature type="compositionally biased region" description="Polar residues" evidence="1">
    <location>
        <begin position="102"/>
        <end position="113"/>
    </location>
</feature>
<dbReference type="AlphaFoldDB" id="A0A7J6RTQ0"/>
<feature type="non-terminal residue" evidence="2">
    <location>
        <position position="556"/>
    </location>
</feature>
<evidence type="ECO:0000313" key="3">
    <source>
        <dbReference type="Proteomes" id="UP000574390"/>
    </source>
</evidence>
<organism evidence="2 3">
    <name type="scientific">Perkinsus olseni</name>
    <name type="common">Perkinsus atlanticus</name>
    <dbReference type="NCBI Taxonomy" id="32597"/>
    <lineage>
        <taxon>Eukaryota</taxon>
        <taxon>Sar</taxon>
        <taxon>Alveolata</taxon>
        <taxon>Perkinsozoa</taxon>
        <taxon>Perkinsea</taxon>
        <taxon>Perkinsida</taxon>
        <taxon>Perkinsidae</taxon>
        <taxon>Perkinsus</taxon>
    </lineage>
</organism>
<accession>A0A7J6RTQ0</accession>
<feature type="region of interest" description="Disordered" evidence="1">
    <location>
        <begin position="274"/>
        <end position="313"/>
    </location>
</feature>